<dbReference type="GO" id="GO:0009244">
    <property type="term" value="P:lipopolysaccharide core region biosynthetic process"/>
    <property type="evidence" value="ECO:0007669"/>
    <property type="project" value="TreeGrafter"/>
</dbReference>
<sequence>MKILFITSTRLGDAVLSTGILNYLAQKYPSAQFTIACGESAQGVFESFPQKDQIYLIIKRKFDFHWVLLWKKCIGQRWDIIVDLRGSVVSFLLRAKKRFIMRGGRRAGPRLQHLGAVFKLVPPPLPVVWTTPKAMEKAEEWVAGYGVIIGLGPTANWEGKIWPAKNFVKLYQTLAHHIGESVTPLVFYGAGPKEYALAQKVIQALPNAIDTGGTLSITEVVALLKKCQIFIGNDSGLMHLSAAARVPTIGLFGPSQVEEYAPSGEWSQAIVAPGKKGEAPIEGLSVEEVAQGVLALMKKTGTIG</sequence>
<accession>A0A7H1NSR5</accession>
<dbReference type="Pfam" id="PF01075">
    <property type="entry name" value="Glyco_transf_9"/>
    <property type="match status" value="1"/>
</dbReference>
<dbReference type="EMBL" id="CP060244">
    <property type="protein sequence ID" value="QNT78825.1"/>
    <property type="molecule type" value="Genomic_DNA"/>
</dbReference>
<evidence type="ECO:0000256" key="2">
    <source>
        <dbReference type="ARBA" id="ARBA00022679"/>
    </source>
</evidence>
<evidence type="ECO:0000256" key="1">
    <source>
        <dbReference type="ARBA" id="ARBA00022676"/>
    </source>
</evidence>
<dbReference type="SUPFAM" id="SSF53756">
    <property type="entry name" value="UDP-Glycosyltransferase/glycogen phosphorylase"/>
    <property type="match status" value="1"/>
</dbReference>
<keyword evidence="1" id="KW-0328">Glycosyltransferase</keyword>
<gene>
    <name evidence="3" type="ORF">JGUZn3_16030</name>
</gene>
<proteinExistence type="predicted"/>
<evidence type="ECO:0000313" key="4">
    <source>
        <dbReference type="Proteomes" id="UP000516349"/>
    </source>
</evidence>
<dbReference type="GO" id="GO:0005829">
    <property type="term" value="C:cytosol"/>
    <property type="evidence" value="ECO:0007669"/>
    <property type="project" value="TreeGrafter"/>
</dbReference>
<dbReference type="CDD" id="cd03789">
    <property type="entry name" value="GT9_LPS_heptosyltransferase"/>
    <property type="match status" value="1"/>
</dbReference>
<dbReference type="Proteomes" id="UP000516349">
    <property type="component" value="Chromosome"/>
</dbReference>
<evidence type="ECO:0000313" key="3">
    <source>
        <dbReference type="EMBL" id="QNT78825.1"/>
    </source>
</evidence>
<dbReference type="InterPro" id="IPR051199">
    <property type="entry name" value="LPS_LOS_Heptosyltrfase"/>
</dbReference>
<dbReference type="PANTHER" id="PTHR30160">
    <property type="entry name" value="TETRAACYLDISACCHARIDE 4'-KINASE-RELATED"/>
    <property type="match status" value="1"/>
</dbReference>
<keyword evidence="2 3" id="KW-0808">Transferase</keyword>
<dbReference type="AlphaFoldDB" id="A0A7H1NSR5"/>
<dbReference type="InterPro" id="IPR002201">
    <property type="entry name" value="Glyco_trans_9"/>
</dbReference>
<dbReference type="Gene3D" id="3.40.50.2000">
    <property type="entry name" value="Glycogen Phosphorylase B"/>
    <property type="match status" value="2"/>
</dbReference>
<protein>
    <submittedName>
        <fullName evidence="3">Glycosyltransferase family 9 (Heptosyltransferase)</fullName>
    </submittedName>
</protein>
<organism evidence="3 4">
    <name type="scientific">Entomobacter blattae</name>
    <dbReference type="NCBI Taxonomy" id="2762277"/>
    <lineage>
        <taxon>Bacteria</taxon>
        <taxon>Pseudomonadati</taxon>
        <taxon>Pseudomonadota</taxon>
        <taxon>Alphaproteobacteria</taxon>
        <taxon>Acetobacterales</taxon>
        <taxon>Acetobacteraceae</taxon>
        <taxon>Entomobacter</taxon>
    </lineage>
</organism>
<dbReference type="KEGG" id="ebla:JGUZn3_16030"/>
<reference evidence="3 4" key="1">
    <citation type="submission" date="2020-08" db="EMBL/GenBank/DDBJ databases">
        <title>Complete genome sequence of Entomobacter blattae G55GP.</title>
        <authorList>
            <person name="Poehlein A."/>
            <person name="Guzman J."/>
            <person name="Daniel R."/>
            <person name="Vilcinskas A."/>
        </authorList>
    </citation>
    <scope>NUCLEOTIDE SEQUENCE [LARGE SCALE GENOMIC DNA]</scope>
    <source>
        <strain evidence="3 4">G55GP</strain>
    </source>
</reference>
<name>A0A7H1NSR5_9PROT</name>
<keyword evidence="4" id="KW-1185">Reference proteome</keyword>
<dbReference type="PANTHER" id="PTHR30160:SF7">
    <property type="entry name" value="ADP-HEPTOSE--LPS HEPTOSYLTRANSFERASE 2"/>
    <property type="match status" value="1"/>
</dbReference>
<dbReference type="RefSeq" id="WP_203413053.1">
    <property type="nucleotide sequence ID" value="NZ_CP060244.1"/>
</dbReference>
<dbReference type="GO" id="GO:0008713">
    <property type="term" value="F:ADP-heptose-lipopolysaccharide heptosyltransferase activity"/>
    <property type="evidence" value="ECO:0007669"/>
    <property type="project" value="TreeGrafter"/>
</dbReference>